<dbReference type="VEuPathDB" id="FungiDB:MFRU_004g04110"/>
<sequence length="177" mass="19830">MKRNQPKRVNGLKKIAPKALVGASQLQPRPSTSNEEAEVKIEFGVPISSQTNSMVLLRSGRVNPFQSWPIKMNMQEHELVHHIWDPSQSFQPFRDFWFPLGTSDPAGMHLILSNAALHLNALRGNRDENRESIIYHLSAVKSVNRRLANPMVEHSDGKLGAILGFMCHDVGNGFISI</sequence>
<keyword evidence="2" id="KW-1185">Reference proteome</keyword>
<accession>A0A5M9JPI1</accession>
<dbReference type="AlphaFoldDB" id="A0A5M9JPI1"/>
<dbReference type="Proteomes" id="UP000322873">
    <property type="component" value="Unassembled WGS sequence"/>
</dbReference>
<dbReference type="InterPro" id="IPR021858">
    <property type="entry name" value="Fun_TF"/>
</dbReference>
<evidence type="ECO:0000313" key="2">
    <source>
        <dbReference type="Proteomes" id="UP000322873"/>
    </source>
</evidence>
<gene>
    <name evidence="1" type="ORF">EYC84_001299</name>
</gene>
<dbReference type="Pfam" id="PF11951">
    <property type="entry name" value="Fungal_trans_2"/>
    <property type="match status" value="1"/>
</dbReference>
<organism evidence="1 2">
    <name type="scientific">Monilinia fructicola</name>
    <name type="common">Brown rot fungus</name>
    <name type="synonym">Ciboria fructicola</name>
    <dbReference type="NCBI Taxonomy" id="38448"/>
    <lineage>
        <taxon>Eukaryota</taxon>
        <taxon>Fungi</taxon>
        <taxon>Dikarya</taxon>
        <taxon>Ascomycota</taxon>
        <taxon>Pezizomycotina</taxon>
        <taxon>Leotiomycetes</taxon>
        <taxon>Helotiales</taxon>
        <taxon>Sclerotiniaceae</taxon>
        <taxon>Monilinia</taxon>
    </lineage>
</organism>
<reference evidence="1 2" key="1">
    <citation type="submission" date="2019-06" db="EMBL/GenBank/DDBJ databases">
        <title>Genome Sequence of the Brown Rot Fungal Pathogen Monilinia fructicola.</title>
        <authorList>
            <person name="De Miccolis Angelini R.M."/>
            <person name="Landi L."/>
            <person name="Abate D."/>
            <person name="Pollastro S."/>
            <person name="Romanazzi G."/>
            <person name="Faretra F."/>
        </authorList>
    </citation>
    <scope>NUCLEOTIDE SEQUENCE [LARGE SCALE GENOMIC DNA]</scope>
    <source>
        <strain evidence="1 2">Mfrc123</strain>
    </source>
</reference>
<evidence type="ECO:0000313" key="1">
    <source>
        <dbReference type="EMBL" id="KAA8569712.1"/>
    </source>
</evidence>
<name>A0A5M9JPI1_MONFR</name>
<dbReference type="PANTHER" id="PTHR37540:SF5">
    <property type="entry name" value="TRANSCRIPTION FACTOR DOMAIN-CONTAINING PROTEIN"/>
    <property type="match status" value="1"/>
</dbReference>
<protein>
    <submittedName>
        <fullName evidence="1">Uncharacterized protein</fullName>
    </submittedName>
</protein>
<comment type="caution">
    <text evidence="1">The sequence shown here is derived from an EMBL/GenBank/DDBJ whole genome shotgun (WGS) entry which is preliminary data.</text>
</comment>
<dbReference type="EMBL" id="VICG01000008">
    <property type="protein sequence ID" value="KAA8569712.1"/>
    <property type="molecule type" value="Genomic_DNA"/>
</dbReference>
<proteinExistence type="predicted"/>
<dbReference type="PANTHER" id="PTHR37540">
    <property type="entry name" value="TRANSCRIPTION FACTOR (ACR-2), PUTATIVE-RELATED-RELATED"/>
    <property type="match status" value="1"/>
</dbReference>